<comment type="caution">
    <text evidence="2">The sequence shown here is derived from an EMBL/GenBank/DDBJ whole genome shotgun (WGS) entry which is preliminary data.</text>
</comment>
<accession>A0A918CRJ1</accession>
<reference evidence="2" key="1">
    <citation type="journal article" date="2014" name="Int. J. Syst. Evol. Microbiol.">
        <title>Complete genome sequence of Corynebacterium casei LMG S-19264T (=DSM 44701T), isolated from a smear-ripened cheese.</title>
        <authorList>
            <consortium name="US DOE Joint Genome Institute (JGI-PGF)"/>
            <person name="Walter F."/>
            <person name="Albersmeier A."/>
            <person name="Kalinowski J."/>
            <person name="Ruckert C."/>
        </authorList>
    </citation>
    <scope>NUCLEOTIDE SEQUENCE</scope>
    <source>
        <strain evidence="2">CGMCC 4.7110</strain>
    </source>
</reference>
<evidence type="ECO:0000313" key="2">
    <source>
        <dbReference type="EMBL" id="GGN09048.1"/>
    </source>
</evidence>
<organism evidence="2 3">
    <name type="scientific">Streptomyces fuscichromogenes</name>
    <dbReference type="NCBI Taxonomy" id="1324013"/>
    <lineage>
        <taxon>Bacteria</taxon>
        <taxon>Bacillati</taxon>
        <taxon>Actinomycetota</taxon>
        <taxon>Actinomycetes</taxon>
        <taxon>Kitasatosporales</taxon>
        <taxon>Streptomycetaceae</taxon>
        <taxon>Streptomyces</taxon>
    </lineage>
</organism>
<evidence type="ECO:0000313" key="3">
    <source>
        <dbReference type="Proteomes" id="UP000653411"/>
    </source>
</evidence>
<name>A0A918CRJ1_9ACTN</name>
<feature type="compositionally biased region" description="Low complexity" evidence="1">
    <location>
        <begin position="27"/>
        <end position="37"/>
    </location>
</feature>
<keyword evidence="3" id="KW-1185">Reference proteome</keyword>
<dbReference type="Proteomes" id="UP000653411">
    <property type="component" value="Unassembled WGS sequence"/>
</dbReference>
<dbReference type="RefSeq" id="WP_189263573.1">
    <property type="nucleotide sequence ID" value="NZ_BMML01000007.1"/>
</dbReference>
<feature type="compositionally biased region" description="Pro residues" evidence="1">
    <location>
        <begin position="97"/>
        <end position="106"/>
    </location>
</feature>
<gene>
    <name evidence="2" type="ORF">GCM10011578_034170</name>
</gene>
<sequence length="106" mass="10529">MRSSTGYPIVVDMAQARTTTEDPRSAPPGARSASSAPTAMTAGAGVFACPGPAMDMDVARERGTRTGVPLRKPGIGIVTVIGAGTGRGRGGGHRASCPPPPGPVGF</sequence>
<reference evidence="2" key="2">
    <citation type="submission" date="2020-09" db="EMBL/GenBank/DDBJ databases">
        <authorList>
            <person name="Sun Q."/>
            <person name="Zhou Y."/>
        </authorList>
    </citation>
    <scope>NUCLEOTIDE SEQUENCE</scope>
    <source>
        <strain evidence="2">CGMCC 4.7110</strain>
    </source>
</reference>
<evidence type="ECO:0000256" key="1">
    <source>
        <dbReference type="SAM" id="MobiDB-lite"/>
    </source>
</evidence>
<dbReference type="AlphaFoldDB" id="A0A918CRJ1"/>
<proteinExistence type="predicted"/>
<protein>
    <submittedName>
        <fullName evidence="2">Uncharacterized protein</fullName>
    </submittedName>
</protein>
<dbReference type="EMBL" id="BMML01000007">
    <property type="protein sequence ID" value="GGN09048.1"/>
    <property type="molecule type" value="Genomic_DNA"/>
</dbReference>
<feature type="region of interest" description="Disordered" evidence="1">
    <location>
        <begin position="1"/>
        <end position="38"/>
    </location>
</feature>
<feature type="region of interest" description="Disordered" evidence="1">
    <location>
        <begin position="83"/>
        <end position="106"/>
    </location>
</feature>